<dbReference type="InterPro" id="IPR036397">
    <property type="entry name" value="RNaseH_sf"/>
</dbReference>
<dbReference type="PANTHER" id="PTHR47723:SF19">
    <property type="entry name" value="POLYNUCLEOTIDYL TRANSFERASE, RIBONUCLEASE H-LIKE SUPERFAMILY PROTEIN"/>
    <property type="match status" value="1"/>
</dbReference>
<name>A0ABS5QYN6_9LACO</name>
<dbReference type="SUPFAM" id="SSF53098">
    <property type="entry name" value="Ribonuclease H-like"/>
    <property type="match status" value="1"/>
</dbReference>
<organism evidence="2 3">
    <name type="scientific">Fructobacillus broussonetiae</name>
    <dbReference type="NCBI Taxonomy" id="2713173"/>
    <lineage>
        <taxon>Bacteria</taxon>
        <taxon>Bacillati</taxon>
        <taxon>Bacillota</taxon>
        <taxon>Bacilli</taxon>
        <taxon>Lactobacillales</taxon>
        <taxon>Lactobacillaceae</taxon>
        <taxon>Fructobacillus</taxon>
    </lineage>
</organism>
<dbReference type="EMBL" id="JAAMFK010000001">
    <property type="protein sequence ID" value="MBS9338305.1"/>
    <property type="molecule type" value="Genomic_DNA"/>
</dbReference>
<comment type="caution">
    <text evidence="2">The sequence shown here is derived from an EMBL/GenBank/DDBJ whole genome shotgun (WGS) entry which is preliminary data.</text>
</comment>
<protein>
    <submittedName>
        <fullName evidence="2">Ribonuclease HI family protein</fullName>
    </submittedName>
</protein>
<gene>
    <name evidence="2" type="ORF">G6R29_01475</name>
</gene>
<dbReference type="Pfam" id="PF13456">
    <property type="entry name" value="RVT_3"/>
    <property type="match status" value="1"/>
</dbReference>
<dbReference type="InterPro" id="IPR053151">
    <property type="entry name" value="RNase_H-like"/>
</dbReference>
<evidence type="ECO:0000259" key="1">
    <source>
        <dbReference type="PROSITE" id="PS50879"/>
    </source>
</evidence>
<dbReference type="RefSeq" id="WP_213808584.1">
    <property type="nucleotide sequence ID" value="NZ_JAAMFK010000001.1"/>
</dbReference>
<dbReference type="CDD" id="cd09279">
    <property type="entry name" value="RNase_HI_like"/>
    <property type="match status" value="1"/>
</dbReference>
<dbReference type="InterPro" id="IPR002156">
    <property type="entry name" value="RNaseH_domain"/>
</dbReference>
<feature type="domain" description="RNase H type-1" evidence="1">
    <location>
        <begin position="1"/>
        <end position="129"/>
    </location>
</feature>
<evidence type="ECO:0000313" key="2">
    <source>
        <dbReference type="EMBL" id="MBS9338305.1"/>
    </source>
</evidence>
<evidence type="ECO:0000313" key="3">
    <source>
        <dbReference type="Proteomes" id="UP001519504"/>
    </source>
</evidence>
<dbReference type="InterPro" id="IPR012337">
    <property type="entry name" value="RNaseH-like_sf"/>
</dbReference>
<dbReference type="PANTHER" id="PTHR47723">
    <property type="entry name" value="OS05G0353850 PROTEIN"/>
    <property type="match status" value="1"/>
</dbReference>
<accession>A0ABS5QYN6</accession>
<sequence length="129" mass="14874">MIQIQTDAAFRKRDEKASAGIIFIKDKVQHPYATILDKCTDNHEAEFMALLFGLKTVQAELSKTEMLEIQSDSKLLVSSMQKRYAKHYQEYVDEILAMLPNPELTFFVWVKDSNNRGPHDLALRALKKD</sequence>
<keyword evidence="3" id="KW-1185">Reference proteome</keyword>
<proteinExistence type="predicted"/>
<dbReference type="Proteomes" id="UP001519504">
    <property type="component" value="Unassembled WGS sequence"/>
</dbReference>
<dbReference type="PROSITE" id="PS50879">
    <property type="entry name" value="RNASE_H_1"/>
    <property type="match status" value="1"/>
</dbReference>
<dbReference type="Gene3D" id="3.30.420.10">
    <property type="entry name" value="Ribonuclease H-like superfamily/Ribonuclease H"/>
    <property type="match status" value="1"/>
</dbReference>
<reference evidence="2 3" key="1">
    <citation type="submission" date="2020-02" db="EMBL/GenBank/DDBJ databases">
        <title>Fructobacillus sp. isolated from paper mulberry of Taiwan.</title>
        <authorList>
            <person name="Lin S.-T."/>
        </authorList>
    </citation>
    <scope>NUCLEOTIDE SEQUENCE [LARGE SCALE GENOMIC DNA]</scope>
    <source>
        <strain evidence="2 3">M2-14</strain>
    </source>
</reference>